<dbReference type="HOGENOM" id="CLU_1728297_0_0_7"/>
<organism evidence="1 2">
    <name type="scientific">Corallococcus coralloides (strain ATCC 25202 / DSM 2259 / NBRC 100086 / M2)</name>
    <name type="common">Myxococcus coralloides</name>
    <dbReference type="NCBI Taxonomy" id="1144275"/>
    <lineage>
        <taxon>Bacteria</taxon>
        <taxon>Pseudomonadati</taxon>
        <taxon>Myxococcota</taxon>
        <taxon>Myxococcia</taxon>
        <taxon>Myxococcales</taxon>
        <taxon>Cystobacterineae</taxon>
        <taxon>Myxococcaceae</taxon>
        <taxon>Corallococcus</taxon>
    </lineage>
</organism>
<dbReference type="EMBL" id="CP003389">
    <property type="protein sequence ID" value="AFE04504.1"/>
    <property type="molecule type" value="Genomic_DNA"/>
</dbReference>
<dbReference type="KEGG" id="ccx:COCOR_02138"/>
<dbReference type="InParanoid" id="H8MJ38"/>
<keyword evidence="2" id="KW-1185">Reference proteome</keyword>
<reference evidence="2" key="2">
    <citation type="submission" date="2012-03" db="EMBL/GenBank/DDBJ databases">
        <title>Genome sequence of the fruiting myxobacterium Corallococcus coralloides DSM 2259.</title>
        <authorList>
            <person name="Huntley S."/>
            <person name="Zhang Y."/>
            <person name="Treuner-Lange A."/>
            <person name="Sensen C.W."/>
            <person name="Sogaard-Andersen L."/>
        </authorList>
    </citation>
    <scope>NUCLEOTIDE SEQUENCE [LARGE SCALE GENOMIC DNA]</scope>
    <source>
        <strain evidence="2">ATCC 25202 / DSM 2259 / NBRC 100086 / M2</strain>
    </source>
</reference>
<name>H8MJ38_CORCM</name>
<dbReference type="AlphaFoldDB" id="H8MJ38"/>
<accession>H8MJ38</accession>
<evidence type="ECO:0000313" key="2">
    <source>
        <dbReference type="Proteomes" id="UP000007587"/>
    </source>
</evidence>
<dbReference type="Proteomes" id="UP000007587">
    <property type="component" value="Chromosome"/>
</dbReference>
<protein>
    <submittedName>
        <fullName evidence="1">Uncharacterized protein</fullName>
    </submittedName>
</protein>
<gene>
    <name evidence="1" type="ordered locus">COCOR_02138</name>
</gene>
<evidence type="ECO:0000313" key="1">
    <source>
        <dbReference type="EMBL" id="AFE04504.1"/>
    </source>
</evidence>
<sequence>MGGDGLWLRLLPGAGGDGTVDLQARVRSGAFSGQGSDEFDVETLRGFASALTAFPLGAEARRGIVAASWQVSDRGRREQVHVALSAYPINSRGELGVRVRVATRANTHDRPEATHVAEVELTTGYSAPGRFAEQLTSLLDGRVEEASLLPD</sequence>
<reference evidence="1 2" key="1">
    <citation type="journal article" date="2012" name="J. Bacteriol.">
        <title>Complete Genome Sequence of the Fruiting Myxobacterium Corallococcus coralloides DSM 2259.</title>
        <authorList>
            <person name="Huntley S."/>
            <person name="Zhang Y."/>
            <person name="Treuner-Lange A."/>
            <person name="Kneip S."/>
            <person name="Sensen C.W."/>
            <person name="Sogaard-Andersen L."/>
        </authorList>
    </citation>
    <scope>NUCLEOTIDE SEQUENCE [LARGE SCALE GENOMIC DNA]</scope>
    <source>
        <strain evidence="2">ATCC 25202 / DSM 2259 / NBRC 100086 / M2</strain>
    </source>
</reference>
<proteinExistence type="predicted"/>